<dbReference type="Proteomes" id="UP000253977">
    <property type="component" value="Unassembled WGS sequence"/>
</dbReference>
<organism evidence="6 7">
    <name type="scientific">Thalassococcus profundi</name>
    <dbReference type="NCBI Taxonomy" id="2282382"/>
    <lineage>
        <taxon>Bacteria</taxon>
        <taxon>Pseudomonadati</taxon>
        <taxon>Pseudomonadota</taxon>
        <taxon>Alphaproteobacteria</taxon>
        <taxon>Rhodobacterales</taxon>
        <taxon>Roseobacteraceae</taxon>
        <taxon>Thalassococcus</taxon>
    </lineage>
</organism>
<evidence type="ECO:0000256" key="1">
    <source>
        <dbReference type="ARBA" id="ARBA00004141"/>
    </source>
</evidence>
<evidence type="ECO:0000313" key="6">
    <source>
        <dbReference type="EMBL" id="RDD64846.1"/>
    </source>
</evidence>
<gene>
    <name evidence="6" type="ORF">DU478_18025</name>
</gene>
<keyword evidence="4 5" id="KW-0472">Membrane</keyword>
<dbReference type="EMBL" id="QPMK01000017">
    <property type="protein sequence ID" value="RDD64846.1"/>
    <property type="molecule type" value="Genomic_DNA"/>
</dbReference>
<dbReference type="AlphaFoldDB" id="A0A369TPG9"/>
<keyword evidence="3 5" id="KW-1133">Transmembrane helix</keyword>
<dbReference type="SUPFAM" id="SSF161098">
    <property type="entry name" value="MetI-like"/>
    <property type="match status" value="1"/>
</dbReference>
<feature type="transmembrane region" description="Helical" evidence="5">
    <location>
        <begin position="84"/>
        <end position="102"/>
    </location>
</feature>
<protein>
    <submittedName>
        <fullName evidence="6">Uncharacterized protein</fullName>
    </submittedName>
</protein>
<evidence type="ECO:0000313" key="7">
    <source>
        <dbReference type="Proteomes" id="UP000253977"/>
    </source>
</evidence>
<evidence type="ECO:0000256" key="3">
    <source>
        <dbReference type="ARBA" id="ARBA00022989"/>
    </source>
</evidence>
<evidence type="ECO:0000256" key="4">
    <source>
        <dbReference type="ARBA" id="ARBA00023136"/>
    </source>
</evidence>
<dbReference type="InterPro" id="IPR035906">
    <property type="entry name" value="MetI-like_sf"/>
</dbReference>
<accession>A0A369TPG9</accession>
<feature type="transmembrane region" description="Helical" evidence="5">
    <location>
        <begin position="122"/>
        <end position="148"/>
    </location>
</feature>
<proteinExistence type="predicted"/>
<name>A0A369TPG9_9RHOB</name>
<feature type="transmembrane region" description="Helical" evidence="5">
    <location>
        <begin position="37"/>
        <end position="63"/>
    </location>
</feature>
<dbReference type="GO" id="GO:0016020">
    <property type="term" value="C:membrane"/>
    <property type="evidence" value="ECO:0007669"/>
    <property type="project" value="UniProtKB-SubCell"/>
</dbReference>
<keyword evidence="7" id="KW-1185">Reference proteome</keyword>
<sequence>MNRLAGWGLSGLGTAFLVIFAQRFLANYATFWNDVNGFGWAVGITLFKWRSLLVLGLFFGLLGAALLTRPRQRAAPGWRRDLSLTLRVVAGLALAIPLFDALKEAYGFVRITLQYKGDLTNLFYILYPELFVACLAPLALWIAANLLLWRRTPGTWRIGNPPPAPDKGA</sequence>
<comment type="subcellular location">
    <subcellularLocation>
        <location evidence="1">Membrane</location>
        <topology evidence="1">Multi-pass membrane protein</topology>
    </subcellularLocation>
</comment>
<keyword evidence="2 5" id="KW-0812">Transmembrane</keyword>
<evidence type="ECO:0000256" key="5">
    <source>
        <dbReference type="SAM" id="Phobius"/>
    </source>
</evidence>
<dbReference type="RefSeq" id="WP_114512361.1">
    <property type="nucleotide sequence ID" value="NZ_QPMK01000017.1"/>
</dbReference>
<evidence type="ECO:0000256" key="2">
    <source>
        <dbReference type="ARBA" id="ARBA00022692"/>
    </source>
</evidence>
<reference evidence="6 7" key="1">
    <citation type="submission" date="2018-07" db="EMBL/GenBank/DDBJ databases">
        <title>Thalassococcus profundi sp. nov., a marine bacterium isolated from deep seawater of Okinawa Trough.</title>
        <authorList>
            <person name="Yu M."/>
        </authorList>
    </citation>
    <scope>NUCLEOTIDE SEQUENCE [LARGE SCALE GENOMIC DNA]</scope>
    <source>
        <strain evidence="6 7">WRAS1</strain>
    </source>
</reference>
<comment type="caution">
    <text evidence="6">The sequence shown here is derived from an EMBL/GenBank/DDBJ whole genome shotgun (WGS) entry which is preliminary data.</text>
</comment>